<evidence type="ECO:0000313" key="2">
    <source>
        <dbReference type="WBParaSite" id="Hba_11130"/>
    </source>
</evidence>
<proteinExistence type="predicted"/>
<dbReference type="WBParaSite" id="Hba_11130">
    <property type="protein sequence ID" value="Hba_11130"/>
    <property type="gene ID" value="Hba_11130"/>
</dbReference>
<accession>A0A1I7X100</accession>
<name>A0A1I7X100_HETBA</name>
<keyword evidence="1" id="KW-1185">Reference proteome</keyword>
<dbReference type="AlphaFoldDB" id="A0A1I7X100"/>
<organism evidence="1 2">
    <name type="scientific">Heterorhabditis bacteriophora</name>
    <name type="common">Entomopathogenic nematode worm</name>
    <dbReference type="NCBI Taxonomy" id="37862"/>
    <lineage>
        <taxon>Eukaryota</taxon>
        <taxon>Metazoa</taxon>
        <taxon>Ecdysozoa</taxon>
        <taxon>Nematoda</taxon>
        <taxon>Chromadorea</taxon>
        <taxon>Rhabditida</taxon>
        <taxon>Rhabditina</taxon>
        <taxon>Rhabditomorpha</taxon>
        <taxon>Strongyloidea</taxon>
        <taxon>Heterorhabditidae</taxon>
        <taxon>Heterorhabditis</taxon>
    </lineage>
</organism>
<protein>
    <submittedName>
        <fullName evidence="2">DNA-directed RNA polymerase</fullName>
    </submittedName>
</protein>
<reference evidence="2" key="1">
    <citation type="submission" date="2016-11" db="UniProtKB">
        <authorList>
            <consortium name="WormBaseParasite"/>
        </authorList>
    </citation>
    <scope>IDENTIFICATION</scope>
</reference>
<evidence type="ECO:0000313" key="1">
    <source>
        <dbReference type="Proteomes" id="UP000095283"/>
    </source>
</evidence>
<dbReference type="Proteomes" id="UP000095283">
    <property type="component" value="Unplaced"/>
</dbReference>
<sequence>MINPHERVREGAVADGSRLRRNGKDERYCYAVKELVEIVIMKRIALEDYDPVVETSVKLPLANICGENYATKTGRKLGTELCIVNYRNVYKKPEFE</sequence>